<evidence type="ECO:0000313" key="1">
    <source>
        <dbReference type="EMBL" id="KAL3628777.1"/>
    </source>
</evidence>
<keyword evidence="2" id="KW-1185">Reference proteome</keyword>
<dbReference type="AlphaFoldDB" id="A0ABD3CH07"/>
<name>A0ABD3CH07_9LAMI</name>
<comment type="caution">
    <text evidence="1">The sequence shown here is derived from an EMBL/GenBank/DDBJ whole genome shotgun (WGS) entry which is preliminary data.</text>
</comment>
<dbReference type="EMBL" id="JAVIJP010000036">
    <property type="protein sequence ID" value="KAL3628777.1"/>
    <property type="molecule type" value="Genomic_DNA"/>
</dbReference>
<evidence type="ECO:0000313" key="2">
    <source>
        <dbReference type="Proteomes" id="UP001632038"/>
    </source>
</evidence>
<gene>
    <name evidence="1" type="ORF">CASFOL_027823</name>
</gene>
<accession>A0ABD3CH07</accession>
<sequence>MMKRVMILKYSWKKIDPGFQFSELWFYWIDKRDTVNGNPYWFGGRVDGKDILIGFDMSKLVLKIVPLSTLDDYDDKAKPFVPRPHVEFVDFNGSLGAIVFPWRNAYFDVWVFVDVEQVWTKNHSVGPIEVKLNRVLRCLKDGRVLGMRPTGYLIVFNSKTKCVKGLFNFGYDFEMYDYTTSLVYIQGMEKVRLRKRHSSWSYSYIQ</sequence>
<organism evidence="1 2">
    <name type="scientific">Castilleja foliolosa</name>
    <dbReference type="NCBI Taxonomy" id="1961234"/>
    <lineage>
        <taxon>Eukaryota</taxon>
        <taxon>Viridiplantae</taxon>
        <taxon>Streptophyta</taxon>
        <taxon>Embryophyta</taxon>
        <taxon>Tracheophyta</taxon>
        <taxon>Spermatophyta</taxon>
        <taxon>Magnoliopsida</taxon>
        <taxon>eudicotyledons</taxon>
        <taxon>Gunneridae</taxon>
        <taxon>Pentapetalae</taxon>
        <taxon>asterids</taxon>
        <taxon>lamiids</taxon>
        <taxon>Lamiales</taxon>
        <taxon>Orobanchaceae</taxon>
        <taxon>Pedicularideae</taxon>
        <taxon>Castillejinae</taxon>
        <taxon>Castilleja</taxon>
    </lineage>
</organism>
<proteinExistence type="predicted"/>
<protein>
    <recommendedName>
        <fullName evidence="3">F-box associated domain-containing protein</fullName>
    </recommendedName>
</protein>
<evidence type="ECO:0008006" key="3">
    <source>
        <dbReference type="Google" id="ProtNLM"/>
    </source>
</evidence>
<reference evidence="2" key="1">
    <citation type="journal article" date="2024" name="IScience">
        <title>Strigolactones Initiate the Formation of Haustorium-like Structures in Castilleja.</title>
        <authorList>
            <person name="Buerger M."/>
            <person name="Peterson D."/>
            <person name="Chory J."/>
        </authorList>
    </citation>
    <scope>NUCLEOTIDE SEQUENCE [LARGE SCALE GENOMIC DNA]</scope>
</reference>
<dbReference type="Proteomes" id="UP001632038">
    <property type="component" value="Unassembled WGS sequence"/>
</dbReference>